<keyword evidence="2" id="KW-0547">Nucleotide-binding</keyword>
<dbReference type="EMBL" id="RWIU01000008">
    <property type="protein sequence ID" value="RSK40144.1"/>
    <property type="molecule type" value="Genomic_DNA"/>
</dbReference>
<dbReference type="InterPro" id="IPR017871">
    <property type="entry name" value="ABC_transporter-like_CS"/>
</dbReference>
<dbReference type="Pfam" id="PF00005">
    <property type="entry name" value="ABC_tran"/>
    <property type="match status" value="2"/>
</dbReference>
<dbReference type="InterPro" id="IPR027417">
    <property type="entry name" value="P-loop_NTPase"/>
</dbReference>
<evidence type="ECO:0000256" key="3">
    <source>
        <dbReference type="ARBA" id="ARBA00022840"/>
    </source>
</evidence>
<dbReference type="PROSITE" id="PS50893">
    <property type="entry name" value="ABC_TRANSPORTER_2"/>
    <property type="match status" value="1"/>
</dbReference>
<proteinExistence type="predicted"/>
<evidence type="ECO:0000259" key="4">
    <source>
        <dbReference type="PROSITE" id="PS50893"/>
    </source>
</evidence>
<keyword evidence="1" id="KW-0677">Repeat</keyword>
<organism evidence="5 6">
    <name type="scientific">Hymenobacter perfusus</name>
    <dbReference type="NCBI Taxonomy" id="1236770"/>
    <lineage>
        <taxon>Bacteria</taxon>
        <taxon>Pseudomonadati</taxon>
        <taxon>Bacteroidota</taxon>
        <taxon>Cytophagia</taxon>
        <taxon>Cytophagales</taxon>
        <taxon>Hymenobacteraceae</taxon>
        <taxon>Hymenobacter</taxon>
    </lineage>
</organism>
<evidence type="ECO:0000313" key="5">
    <source>
        <dbReference type="EMBL" id="RSK40144.1"/>
    </source>
</evidence>
<dbReference type="InterPro" id="IPR003593">
    <property type="entry name" value="AAA+_ATPase"/>
</dbReference>
<dbReference type="RefSeq" id="WP_125440216.1">
    <property type="nucleotide sequence ID" value="NZ_RWIU01000008.1"/>
</dbReference>
<evidence type="ECO:0000256" key="1">
    <source>
        <dbReference type="ARBA" id="ARBA00022737"/>
    </source>
</evidence>
<dbReference type="OrthoDB" id="1521973at2"/>
<dbReference type="CDD" id="cd03221">
    <property type="entry name" value="ABCF_EF-3"/>
    <property type="match status" value="1"/>
</dbReference>
<dbReference type="Gene3D" id="3.40.50.300">
    <property type="entry name" value="P-loop containing nucleotide triphosphate hydrolases"/>
    <property type="match status" value="2"/>
</dbReference>
<dbReference type="SUPFAM" id="SSF52540">
    <property type="entry name" value="P-loop containing nucleoside triphosphate hydrolases"/>
    <property type="match status" value="2"/>
</dbReference>
<dbReference type="GO" id="GO:0005524">
    <property type="term" value="F:ATP binding"/>
    <property type="evidence" value="ECO:0007669"/>
    <property type="project" value="UniProtKB-KW"/>
</dbReference>
<feature type="domain" description="ABC transporter" evidence="4">
    <location>
        <begin position="2"/>
        <end position="242"/>
    </location>
</feature>
<evidence type="ECO:0000313" key="6">
    <source>
        <dbReference type="Proteomes" id="UP000270291"/>
    </source>
</evidence>
<comment type="caution">
    <text evidence="5">The sequence shown here is derived from an EMBL/GenBank/DDBJ whole genome shotgun (WGS) entry which is preliminary data.</text>
</comment>
<reference evidence="5 6" key="1">
    <citation type="submission" date="2018-12" db="EMBL/GenBank/DDBJ databases">
        <authorList>
            <person name="Feng G."/>
            <person name="Zhu H."/>
        </authorList>
    </citation>
    <scope>NUCLEOTIDE SEQUENCE [LARGE SCALE GENOMIC DNA]</scope>
    <source>
        <strain evidence="5 6">LMG 26000</strain>
    </source>
</reference>
<protein>
    <submittedName>
        <fullName evidence="5">ABC-F family ATP-binding cassette domain-containing protein</fullName>
    </submittedName>
</protein>
<keyword evidence="6" id="KW-1185">Reference proteome</keyword>
<dbReference type="InterPro" id="IPR003439">
    <property type="entry name" value="ABC_transporter-like_ATP-bd"/>
</dbReference>
<dbReference type="InterPro" id="IPR050611">
    <property type="entry name" value="ABCF"/>
</dbReference>
<dbReference type="PANTHER" id="PTHR19211:SF6">
    <property type="entry name" value="BLL7188 PROTEIN"/>
    <property type="match status" value="1"/>
</dbReference>
<keyword evidence="3 5" id="KW-0067">ATP-binding</keyword>
<accession>A0A3R9MT77</accession>
<dbReference type="Proteomes" id="UP000270291">
    <property type="component" value="Unassembled WGS sequence"/>
</dbReference>
<dbReference type="PROSITE" id="PS00211">
    <property type="entry name" value="ABC_TRANSPORTER_1"/>
    <property type="match status" value="1"/>
</dbReference>
<dbReference type="SMART" id="SM00382">
    <property type="entry name" value="AAA"/>
    <property type="match status" value="2"/>
</dbReference>
<name>A0A3R9MT77_9BACT</name>
<dbReference type="AlphaFoldDB" id="A0A3R9MT77"/>
<dbReference type="PANTHER" id="PTHR19211">
    <property type="entry name" value="ATP-BINDING TRANSPORT PROTEIN-RELATED"/>
    <property type="match status" value="1"/>
</dbReference>
<gene>
    <name evidence="5" type="ORF">EI293_19430</name>
</gene>
<evidence type="ECO:0000256" key="2">
    <source>
        <dbReference type="ARBA" id="ARBA00022741"/>
    </source>
</evidence>
<sequence>MLVLQHLGYAHPNKDVLFDGLNLTVGAHQKVALIGNNGVGKSTLVQLIAGELTPTTGLVHADSAPYYVPQHFGQFDTWTVAQALRIDAQLTALHEILDGQATEANLTTLDDDWTLEERAHDALHHWGLAGVPLTQPLAGLSGGQKTKVFLAGLSLHQPALVLLDEPSNHLDTAGRQQLYHFIRTTASALLVVSHDRQLLLLLDAVCELSKRGLTLYGGTYEFYLEQKQAESNALQQDVQSRTSALRKARETEREALERKHKLDARGRKHQAKAGLPTIVLNMMRNSAENSSSRLKGIHAEKVGALAQELQELRQELPDLDKMKFGFDDSGLHRGKTLFAAHGLNYGYAAGLLWPEDLSFQILSGERLALRGLNGSGKTTLLRLLLGELEPTRGTLLRAASKAVFIDQEYSLLHPRLSVYAQAQQFNTAGLQEHAVKIWLTRFLFTAPYWDKPCSTLSGGEKMRLLLCCLHLSHHAPDLIILDEPTNNLDLQNLEILAAALHDYRGTLLVVSHDEAFLQRLGVERTIHLHQRPAL</sequence>
<dbReference type="GO" id="GO:0016887">
    <property type="term" value="F:ATP hydrolysis activity"/>
    <property type="evidence" value="ECO:0007669"/>
    <property type="project" value="InterPro"/>
</dbReference>
<dbReference type="FunFam" id="3.40.50.300:FF:001320">
    <property type="entry name" value="Heme ABC transporter ATP-binding protein"/>
    <property type="match status" value="1"/>
</dbReference>